<dbReference type="InterPro" id="IPR004843">
    <property type="entry name" value="Calcineurin-like_PHP"/>
</dbReference>
<protein>
    <recommendedName>
        <fullName evidence="1">Calcineurin-like phosphoesterase domain-containing protein</fullName>
    </recommendedName>
</protein>
<dbReference type="InParanoid" id="J4HV35"/>
<evidence type="ECO:0000259" key="1">
    <source>
        <dbReference type="Pfam" id="PF00149"/>
    </source>
</evidence>
<dbReference type="AlphaFoldDB" id="J4HV35"/>
<organism evidence="2 3">
    <name type="scientific">Fibroporia radiculosa</name>
    <dbReference type="NCBI Taxonomy" id="599839"/>
    <lineage>
        <taxon>Eukaryota</taxon>
        <taxon>Fungi</taxon>
        <taxon>Dikarya</taxon>
        <taxon>Basidiomycota</taxon>
        <taxon>Agaricomycotina</taxon>
        <taxon>Agaricomycetes</taxon>
        <taxon>Polyporales</taxon>
        <taxon>Fibroporiaceae</taxon>
        <taxon>Fibroporia</taxon>
    </lineage>
</organism>
<feature type="domain" description="Calcineurin-like phosphoesterase" evidence="1">
    <location>
        <begin position="49"/>
        <end position="251"/>
    </location>
</feature>
<dbReference type="Pfam" id="PF00149">
    <property type="entry name" value="Metallophos"/>
    <property type="match status" value="1"/>
</dbReference>
<evidence type="ECO:0000313" key="3">
    <source>
        <dbReference type="Proteomes" id="UP000006352"/>
    </source>
</evidence>
<proteinExistence type="predicted"/>
<dbReference type="SUPFAM" id="SSF56300">
    <property type="entry name" value="Metallo-dependent phosphatases"/>
    <property type="match status" value="1"/>
</dbReference>
<reference evidence="2 3" key="1">
    <citation type="journal article" date="2012" name="Appl. Environ. Microbiol.">
        <title>Short-read sequencing for genomic analysis of the brown rot fungus Fibroporia radiculosa.</title>
        <authorList>
            <person name="Tang J.D."/>
            <person name="Perkins A.D."/>
            <person name="Sonstegard T.S."/>
            <person name="Schroeder S.G."/>
            <person name="Burgess S.C."/>
            <person name="Diehl S.V."/>
        </authorList>
    </citation>
    <scope>NUCLEOTIDE SEQUENCE [LARGE SCALE GENOMIC DNA]</scope>
    <source>
        <strain evidence="2 3">TFFH 294</strain>
    </source>
</reference>
<gene>
    <name evidence="2" type="ORF">FIBRA_02536</name>
</gene>
<name>J4HV35_9APHY</name>
<dbReference type="PANTHER" id="PTHR12905:SF0">
    <property type="entry name" value="CALCINEURIN-LIKE PHOSPHOESTERASE DOMAIN-CONTAINING PROTEIN"/>
    <property type="match status" value="1"/>
</dbReference>
<dbReference type="InterPro" id="IPR029052">
    <property type="entry name" value="Metallo-depent_PP-like"/>
</dbReference>
<dbReference type="HOGENOM" id="CLU_041441_4_0_1"/>
<dbReference type="CDD" id="cd07379">
    <property type="entry name" value="MPP_239FB"/>
    <property type="match status" value="1"/>
</dbReference>
<dbReference type="OrthoDB" id="630188at2759"/>
<keyword evidence="3" id="KW-1185">Reference proteome</keyword>
<dbReference type="InterPro" id="IPR051693">
    <property type="entry name" value="UPF0046_metallophosphoest"/>
</dbReference>
<dbReference type="GO" id="GO:0016787">
    <property type="term" value="F:hydrolase activity"/>
    <property type="evidence" value="ECO:0007669"/>
    <property type="project" value="InterPro"/>
</dbReference>
<evidence type="ECO:0000313" key="2">
    <source>
        <dbReference type="EMBL" id="CCM00502.1"/>
    </source>
</evidence>
<accession>J4HV35</accession>
<sequence>MISTIDPRPRTVDSNTVSPSLTSNAAAIYLEYDIDNPPPHPGSSWTRFVCISDTHSHIYPIPPGDVLLHSGDLSTGSNFTNFVLAIKWLSSLHHPVKIVTAGNHDLCLDNDWREDGALSCLTGVVVDSDVADAAQMLVRSDVIRNAGIYYLEHEAVEVTTAGGRTWRVYGSPAAPRNKDRYGAFQYKFGEGKEIYDRIPPSTEVLLTHTPPLGTLDKTKRGQEAGCKDLATSLASETLVGCRLHVFGHIHEAHGARINESTNGRVSVNAALAHCGQAVIVDLRN</sequence>
<dbReference type="RefSeq" id="XP_012179785.1">
    <property type="nucleotide sequence ID" value="XM_012324395.1"/>
</dbReference>
<dbReference type="PANTHER" id="PTHR12905">
    <property type="entry name" value="METALLOPHOSPHOESTERASE"/>
    <property type="match status" value="1"/>
</dbReference>
<dbReference type="STRING" id="599839.J4HV35"/>
<dbReference type="Gene3D" id="3.60.21.10">
    <property type="match status" value="1"/>
</dbReference>
<dbReference type="EMBL" id="HE796987">
    <property type="protein sequence ID" value="CCM00502.1"/>
    <property type="molecule type" value="Genomic_DNA"/>
</dbReference>
<dbReference type="Proteomes" id="UP000006352">
    <property type="component" value="Unassembled WGS sequence"/>
</dbReference>
<dbReference type="GeneID" id="24095413"/>